<dbReference type="Proteomes" id="UP000001203">
    <property type="component" value="Chromosome circular"/>
</dbReference>
<keyword evidence="2" id="KW-1185">Reference proteome</keyword>
<evidence type="ECO:0000313" key="2">
    <source>
        <dbReference type="Proteomes" id="UP000001203"/>
    </source>
</evidence>
<dbReference type="HOGENOM" id="CLU_2449677_0_0_3"/>
<reference evidence="1 2" key="1">
    <citation type="journal article" date="2008" name="Proc. Natl. Acad. Sci. U.S.A.">
        <title>The genome of Cyanothece 51142, a unicellular diazotrophic cyanobacterium important in the marine nitrogen cycle.</title>
        <authorList>
            <person name="Welsh E.A."/>
            <person name="Liberton M."/>
            <person name="Stoeckel J."/>
            <person name="Loh T."/>
            <person name="Elvitigala T."/>
            <person name="Wang C."/>
            <person name="Wollam A."/>
            <person name="Fulton R.S."/>
            <person name="Clifton S.W."/>
            <person name="Jacobs J.M."/>
            <person name="Aurora R."/>
            <person name="Ghosh B.K."/>
            <person name="Sherman L.A."/>
            <person name="Smith R.D."/>
            <person name="Wilson R.K."/>
            <person name="Pakrasi H.B."/>
        </authorList>
    </citation>
    <scope>NUCLEOTIDE SEQUENCE [LARGE SCALE GENOMIC DNA]</scope>
    <source>
        <strain evidence="2">ATCC 51142 / BH68</strain>
    </source>
</reference>
<protein>
    <submittedName>
        <fullName evidence="1">Uncharacterized protein</fullName>
    </submittedName>
</protein>
<dbReference type="KEGG" id="cyt:cce_2147"/>
<gene>
    <name evidence="1" type="ordered locus">cce_2147</name>
</gene>
<dbReference type="eggNOG" id="ENOG50331JS">
    <property type="taxonomic scope" value="Bacteria"/>
</dbReference>
<evidence type="ECO:0000313" key="1">
    <source>
        <dbReference type="EMBL" id="ACB51497.1"/>
    </source>
</evidence>
<dbReference type="AlphaFoldDB" id="B1WNR8"/>
<dbReference type="OrthoDB" id="518009at2"/>
<dbReference type="EMBL" id="CP000806">
    <property type="protein sequence ID" value="ACB51497.1"/>
    <property type="molecule type" value="Genomic_DNA"/>
</dbReference>
<sequence>MVMMMDALVEKLNNKLHQWKPDIAEQVRQYITEIIELADQDGLELLHSRISEQEIEHKLETEAFMKLAETGFPEWNDPEEDIYEDHNNV</sequence>
<dbReference type="STRING" id="43989.cce_2147"/>
<accession>B1WNR8</accession>
<proteinExistence type="predicted"/>
<name>B1WNR8_CROS5</name>
<dbReference type="RefSeq" id="WP_009546899.1">
    <property type="nucleotide sequence ID" value="NC_010546.1"/>
</dbReference>
<organism evidence="1 2">
    <name type="scientific">Crocosphaera subtropica (strain ATCC 51142 / BH68)</name>
    <name type="common">Cyanothece sp. (strain ATCC 51142)</name>
    <dbReference type="NCBI Taxonomy" id="43989"/>
    <lineage>
        <taxon>Bacteria</taxon>
        <taxon>Bacillati</taxon>
        <taxon>Cyanobacteriota</taxon>
        <taxon>Cyanophyceae</taxon>
        <taxon>Oscillatoriophycideae</taxon>
        <taxon>Chroococcales</taxon>
        <taxon>Aphanothecaceae</taxon>
        <taxon>Crocosphaera</taxon>
        <taxon>Crocosphaera subtropica</taxon>
    </lineage>
</organism>